<evidence type="ECO:0000259" key="2">
    <source>
        <dbReference type="Pfam" id="PF03432"/>
    </source>
</evidence>
<protein>
    <submittedName>
        <fullName evidence="3">RLX protein</fullName>
    </submittedName>
</protein>
<organism evidence="3 4">
    <name type="scientific">Christensenella hongkongensis</name>
    <dbReference type="NCBI Taxonomy" id="270498"/>
    <lineage>
        <taxon>Bacteria</taxon>
        <taxon>Bacillati</taxon>
        <taxon>Bacillota</taxon>
        <taxon>Clostridia</taxon>
        <taxon>Christensenellales</taxon>
        <taxon>Christensenellaceae</taxon>
        <taxon>Christensenella</taxon>
    </lineage>
</organism>
<feature type="compositionally biased region" description="Basic and acidic residues" evidence="1">
    <location>
        <begin position="276"/>
        <end position="292"/>
    </location>
</feature>
<feature type="compositionally biased region" description="Basic and acidic residues" evidence="1">
    <location>
        <begin position="217"/>
        <end position="227"/>
    </location>
</feature>
<reference evidence="3 4" key="1">
    <citation type="submission" date="2015-04" db="EMBL/GenBank/DDBJ databases">
        <title>Draft genome sequence of bacteremic isolate Catabacter hongkongensis type strain HKU16T.</title>
        <authorList>
            <person name="Lau S.K."/>
            <person name="Teng J.L."/>
            <person name="Huang Y."/>
            <person name="Curreem S.O."/>
            <person name="Tsui S.K."/>
            <person name="Woo P.C."/>
        </authorList>
    </citation>
    <scope>NUCLEOTIDE SEQUENCE [LARGE SCALE GENOMIC DNA]</scope>
    <source>
        <strain evidence="3 4">HKU16</strain>
    </source>
</reference>
<comment type="caution">
    <text evidence="3">The sequence shown here is derived from an EMBL/GenBank/DDBJ whole genome shotgun (WGS) entry which is preliminary data.</text>
</comment>
<feature type="region of interest" description="Disordered" evidence="1">
    <location>
        <begin position="267"/>
        <end position="313"/>
    </location>
</feature>
<dbReference type="Pfam" id="PF03432">
    <property type="entry name" value="Relaxase"/>
    <property type="match status" value="1"/>
</dbReference>
<keyword evidence="4" id="KW-1185">Reference proteome</keyword>
<accession>A0A0M2NDR3</accession>
<feature type="compositionally biased region" description="Basic and acidic residues" evidence="1">
    <location>
        <begin position="237"/>
        <end position="252"/>
    </location>
</feature>
<gene>
    <name evidence="3" type="ORF">CHK_1779</name>
</gene>
<dbReference type="OrthoDB" id="9762440at2"/>
<sequence length="313" mass="36950">MKATKRAWRKTGGRQYKHFIQSFPKEENITVEEANQIAYELITRSPMFCGYEVCFATHKDKDHIHTHWIVNSVSFEHGYKFRYSKAKLQELKDLSDRSVREHGKSICQKNSEITAFDMGTYKAIEKAVQGTYQSWVFDTMKAIVKAKSTALSRQVFIQNMEEQGFEVQWTDRRKYIVFIDKDGHKIRDRRLSKIFKIDISKEGLENDLRGSIEETGRKREFESDAHQSRRVTGYADQYRRSDKRERGTKTTAEEIRRKLAEIPGSGYERVFSDQSDIGRNEREDARDRDKQRNAQRQHGKRLRQISKDDDRCL</sequence>
<evidence type="ECO:0000256" key="1">
    <source>
        <dbReference type="SAM" id="MobiDB-lite"/>
    </source>
</evidence>
<feature type="compositionally biased region" description="Basic residues" evidence="1">
    <location>
        <begin position="293"/>
        <end position="304"/>
    </location>
</feature>
<dbReference type="EMBL" id="LAYJ01000102">
    <property type="protein sequence ID" value="KKI50664.1"/>
    <property type="molecule type" value="Genomic_DNA"/>
</dbReference>
<evidence type="ECO:0000313" key="4">
    <source>
        <dbReference type="Proteomes" id="UP000034076"/>
    </source>
</evidence>
<feature type="region of interest" description="Disordered" evidence="1">
    <location>
        <begin position="217"/>
        <end position="252"/>
    </location>
</feature>
<evidence type="ECO:0000313" key="3">
    <source>
        <dbReference type="EMBL" id="KKI50664.1"/>
    </source>
</evidence>
<dbReference type="AlphaFoldDB" id="A0A0M2NDR3"/>
<dbReference type="STRING" id="270498.CHK_1779"/>
<feature type="domain" description="MobA/VirD2-like nuclease" evidence="2">
    <location>
        <begin position="1"/>
        <end position="103"/>
    </location>
</feature>
<name>A0A0M2NDR3_9FIRM</name>
<dbReference type="PATRIC" id="fig|270498.16.peg.1048"/>
<dbReference type="InterPro" id="IPR005094">
    <property type="entry name" value="Endonuclease_MobA/VirD2"/>
</dbReference>
<proteinExistence type="predicted"/>
<dbReference type="Proteomes" id="UP000034076">
    <property type="component" value="Unassembled WGS sequence"/>
</dbReference>